<dbReference type="Proteomes" id="UP000094379">
    <property type="component" value="Unassembled WGS sequence"/>
</dbReference>
<evidence type="ECO:0000256" key="2">
    <source>
        <dbReference type="ARBA" id="ARBA00023002"/>
    </source>
</evidence>
<dbReference type="AlphaFoldDB" id="A0A1E3GQ67"/>
<dbReference type="NCBIfam" id="NF007912">
    <property type="entry name" value="PRK10625.1"/>
    <property type="match status" value="1"/>
</dbReference>
<accession>A0A1E3GQ67</accession>
<dbReference type="SUPFAM" id="SSF51430">
    <property type="entry name" value="NAD(P)-linked oxidoreductase"/>
    <property type="match status" value="1"/>
</dbReference>
<dbReference type="FunFam" id="3.20.20.100:FF:000005">
    <property type="entry name" value="NADP(H)-dependent aldo-keto reductase"/>
    <property type="match status" value="1"/>
</dbReference>
<feature type="domain" description="NADP-dependent oxidoreductase" evidence="5">
    <location>
        <begin position="16"/>
        <end position="339"/>
    </location>
</feature>
<dbReference type="Gene3D" id="3.20.20.100">
    <property type="entry name" value="NADP-dependent oxidoreductase domain"/>
    <property type="match status" value="1"/>
</dbReference>
<organism evidence="6 7">
    <name type="scientific">Methylophaga muralis</name>
    <dbReference type="NCBI Taxonomy" id="291169"/>
    <lineage>
        <taxon>Bacteria</taxon>
        <taxon>Pseudomonadati</taxon>
        <taxon>Pseudomonadota</taxon>
        <taxon>Gammaproteobacteria</taxon>
        <taxon>Thiotrichales</taxon>
        <taxon>Piscirickettsiaceae</taxon>
        <taxon>Methylophaga</taxon>
    </lineage>
</organism>
<dbReference type="PANTHER" id="PTHR43364:SF4">
    <property type="entry name" value="NAD(P)-LINKED OXIDOREDUCTASE SUPERFAMILY PROTEIN"/>
    <property type="match status" value="1"/>
</dbReference>
<dbReference type="CDD" id="cd19094">
    <property type="entry name" value="AKR_Tas-like"/>
    <property type="match status" value="1"/>
</dbReference>
<dbReference type="RefSeq" id="WP_069296585.1">
    <property type="nucleotide sequence ID" value="NZ_MCRI01000028.1"/>
</dbReference>
<name>A0A1E3GQ67_9GAMM</name>
<dbReference type="PANTHER" id="PTHR43364">
    <property type="entry name" value="NADH-SPECIFIC METHYLGLYOXAL REDUCTASE-RELATED"/>
    <property type="match status" value="1"/>
</dbReference>
<evidence type="ECO:0000256" key="1">
    <source>
        <dbReference type="ARBA" id="ARBA00022857"/>
    </source>
</evidence>
<dbReference type="InterPro" id="IPR036812">
    <property type="entry name" value="NAD(P)_OxRdtase_dom_sf"/>
</dbReference>
<keyword evidence="7" id="KW-1185">Reference proteome</keyword>
<proteinExistence type="inferred from homology"/>
<evidence type="ECO:0000259" key="5">
    <source>
        <dbReference type="Pfam" id="PF00248"/>
    </source>
</evidence>
<gene>
    <name evidence="6" type="primary">yhdN_2</name>
    <name evidence="6" type="ORF">A9E74_02180</name>
</gene>
<dbReference type="PATRIC" id="fig|291169.3.peg.2190"/>
<comment type="similarity">
    <text evidence="3">Belongs to the aldo/keto reductase family. Aldo/keto reductase 2 subfamily.</text>
</comment>
<dbReference type="EMBL" id="MCRI01000028">
    <property type="protein sequence ID" value="ODN66085.1"/>
    <property type="molecule type" value="Genomic_DNA"/>
</dbReference>
<comment type="caution">
    <text evidence="6">The sequence shown here is derived from an EMBL/GenBank/DDBJ whole genome shotgun (WGS) entry which is preliminary data.</text>
</comment>
<dbReference type="GO" id="GO:0016491">
    <property type="term" value="F:oxidoreductase activity"/>
    <property type="evidence" value="ECO:0007669"/>
    <property type="project" value="UniProtKB-KW"/>
</dbReference>
<dbReference type="Pfam" id="PF00248">
    <property type="entry name" value="Aldo_ket_red"/>
    <property type="match status" value="1"/>
</dbReference>
<sequence length="348" mass="38696">MQFNTLGNSDLTVSQICLGTMTYGEQNTQQEAFEQLDYAIAQGINFIDTAELYAIPPKAETYGATEAIIGNWLAKRGRRDDLVLASKIAGPGADWVGHIRQGKSRFDDKNISEALDNSLQRLQTDYLDLYQLHWPERQTNYFGKLGYQPDPDEHTMTPVIETLQALEKQIQAGKIRYIGLSNETPWGLMQFISVAKAMNLPLIASVQNPYSLLNRSYEIGCAEISYRENVPLLAYSPLGFGVLTGKYLKNDAPATARMSLWPHYARYSNPQAVKATQAYVDLAKQHQLDPAQMALAYVNSRPFVAATIIGATNMQQLHANITSEQLTLSNEVVTAIEDIHKAIPNPAP</sequence>
<dbReference type="InterPro" id="IPR050523">
    <property type="entry name" value="AKR_Detox_Biosynth"/>
</dbReference>
<evidence type="ECO:0000256" key="4">
    <source>
        <dbReference type="ARBA" id="ARBA00070119"/>
    </source>
</evidence>
<keyword evidence="1" id="KW-0521">NADP</keyword>
<keyword evidence="2 6" id="KW-0560">Oxidoreductase</keyword>
<dbReference type="InterPro" id="IPR023210">
    <property type="entry name" value="NADP_OxRdtase_dom"/>
</dbReference>
<protein>
    <recommendedName>
        <fullName evidence="4">Protein tas</fullName>
    </recommendedName>
</protein>
<evidence type="ECO:0000313" key="7">
    <source>
        <dbReference type="Proteomes" id="UP000094379"/>
    </source>
</evidence>
<evidence type="ECO:0000313" key="6">
    <source>
        <dbReference type="EMBL" id="ODN66085.1"/>
    </source>
</evidence>
<dbReference type="STRING" id="291169.A9E74_02180"/>
<evidence type="ECO:0000256" key="3">
    <source>
        <dbReference type="ARBA" id="ARBA00038157"/>
    </source>
</evidence>
<reference evidence="6 7" key="1">
    <citation type="submission" date="2016-07" db="EMBL/GenBank/DDBJ databases">
        <title>Draft Genome Sequence of Methylophaga muralis Bur 1.</title>
        <authorList>
            <person name="Vasilenko O.V."/>
            <person name="Doronina N.V."/>
            <person name="Shmareva M.N."/>
            <person name="Tarlachkov S.V."/>
            <person name="Mustakhimov I."/>
            <person name="Trotsenko Y.A."/>
        </authorList>
    </citation>
    <scope>NUCLEOTIDE SEQUENCE [LARGE SCALE GENOMIC DNA]</scope>
    <source>
        <strain evidence="6 7">Bur 1</strain>
    </source>
</reference>